<reference evidence="1 2" key="1">
    <citation type="journal article" date="2012" name="New Phytol.">
        <title>Insight into trade-off between wood decay and parasitism from the genome of a fungal forest pathogen.</title>
        <authorList>
            <person name="Olson A."/>
            <person name="Aerts A."/>
            <person name="Asiegbu F."/>
            <person name="Belbahri L."/>
            <person name="Bouzid O."/>
            <person name="Broberg A."/>
            <person name="Canback B."/>
            <person name="Coutinho P.M."/>
            <person name="Cullen D."/>
            <person name="Dalman K."/>
            <person name="Deflorio G."/>
            <person name="van Diepen L.T."/>
            <person name="Dunand C."/>
            <person name="Duplessis S."/>
            <person name="Durling M."/>
            <person name="Gonthier P."/>
            <person name="Grimwood J."/>
            <person name="Fossdal C.G."/>
            <person name="Hansson D."/>
            <person name="Henrissat B."/>
            <person name="Hietala A."/>
            <person name="Himmelstrand K."/>
            <person name="Hoffmeister D."/>
            <person name="Hogberg N."/>
            <person name="James T.Y."/>
            <person name="Karlsson M."/>
            <person name="Kohler A."/>
            <person name="Kues U."/>
            <person name="Lee Y.H."/>
            <person name="Lin Y.C."/>
            <person name="Lind M."/>
            <person name="Lindquist E."/>
            <person name="Lombard V."/>
            <person name="Lucas S."/>
            <person name="Lunden K."/>
            <person name="Morin E."/>
            <person name="Murat C."/>
            <person name="Park J."/>
            <person name="Raffaello T."/>
            <person name="Rouze P."/>
            <person name="Salamov A."/>
            <person name="Schmutz J."/>
            <person name="Solheim H."/>
            <person name="Stahlberg J."/>
            <person name="Velez H."/>
            <person name="de Vries R.P."/>
            <person name="Wiebenga A."/>
            <person name="Woodward S."/>
            <person name="Yakovlev I."/>
            <person name="Garbelotto M."/>
            <person name="Martin F."/>
            <person name="Grigoriev I.V."/>
            <person name="Stenlid J."/>
        </authorList>
    </citation>
    <scope>NUCLEOTIDE SEQUENCE [LARGE SCALE GENOMIC DNA]</scope>
    <source>
        <strain evidence="1 2">TC 32-1</strain>
    </source>
</reference>
<dbReference type="InParanoid" id="W4K2A0"/>
<protein>
    <submittedName>
        <fullName evidence="1">Uncharacterized protein</fullName>
    </submittedName>
</protein>
<dbReference type="RefSeq" id="XP_009548060.1">
    <property type="nucleotide sequence ID" value="XM_009549765.1"/>
</dbReference>
<organism evidence="1 2">
    <name type="scientific">Heterobasidion irregulare (strain TC 32-1)</name>
    <dbReference type="NCBI Taxonomy" id="747525"/>
    <lineage>
        <taxon>Eukaryota</taxon>
        <taxon>Fungi</taxon>
        <taxon>Dikarya</taxon>
        <taxon>Basidiomycota</taxon>
        <taxon>Agaricomycotina</taxon>
        <taxon>Agaricomycetes</taxon>
        <taxon>Russulales</taxon>
        <taxon>Bondarzewiaceae</taxon>
        <taxon>Heterobasidion</taxon>
        <taxon>Heterobasidion annosum species complex</taxon>
    </lineage>
</organism>
<dbReference type="AlphaFoldDB" id="W4K2A0"/>
<dbReference type="EMBL" id="KI925460">
    <property type="protein sequence ID" value="ETW79475.1"/>
    <property type="molecule type" value="Genomic_DNA"/>
</dbReference>
<gene>
    <name evidence="1" type="ORF">HETIRDRAFT_171993</name>
</gene>
<sequence length="60" mass="6920">MLWSIKQPTSSENASSSYYKPNIAIQGRRLSCVGQRYFRAKRYSLRSHTTCLVFRAVMCA</sequence>
<name>W4K2A0_HETIT</name>
<evidence type="ECO:0000313" key="1">
    <source>
        <dbReference type="EMBL" id="ETW79475.1"/>
    </source>
</evidence>
<dbReference type="GeneID" id="20668378"/>
<proteinExistence type="predicted"/>
<accession>W4K2A0</accession>
<keyword evidence="2" id="KW-1185">Reference proteome</keyword>
<dbReference type="KEGG" id="hir:HETIRDRAFT_171993"/>
<dbReference type="Proteomes" id="UP000030671">
    <property type="component" value="Unassembled WGS sequence"/>
</dbReference>
<evidence type="ECO:0000313" key="2">
    <source>
        <dbReference type="Proteomes" id="UP000030671"/>
    </source>
</evidence>
<dbReference type="HOGENOM" id="CLU_2942027_0_0_1"/>